<reference evidence="1 2" key="1">
    <citation type="submission" date="2016-01" db="EMBL/GenBank/DDBJ databases">
        <title>Amycolatopsis coloradensis genome sequencing and assembly.</title>
        <authorList>
            <person name="Mayilraj S."/>
        </authorList>
    </citation>
    <scope>NUCLEOTIDE SEQUENCE [LARGE SCALE GENOMIC DNA]</scope>
    <source>
        <strain evidence="1 2">DSM 44225</strain>
    </source>
</reference>
<dbReference type="OrthoDB" id="7560468at2"/>
<keyword evidence="2" id="KW-1185">Reference proteome</keyword>
<accession>A0A1R0KQV8</accession>
<evidence type="ECO:0000313" key="2">
    <source>
        <dbReference type="Proteomes" id="UP000187486"/>
    </source>
</evidence>
<comment type="caution">
    <text evidence="1">The sequence shown here is derived from an EMBL/GenBank/DDBJ whole genome shotgun (WGS) entry which is preliminary data.</text>
</comment>
<evidence type="ECO:0000313" key="1">
    <source>
        <dbReference type="EMBL" id="OLZ50067.1"/>
    </source>
</evidence>
<dbReference type="AlphaFoldDB" id="A0A1R0KQV8"/>
<dbReference type="Proteomes" id="UP000187486">
    <property type="component" value="Unassembled WGS sequence"/>
</dbReference>
<organism evidence="1 2">
    <name type="scientific">Amycolatopsis coloradensis</name>
    <dbReference type="NCBI Taxonomy" id="76021"/>
    <lineage>
        <taxon>Bacteria</taxon>
        <taxon>Bacillati</taxon>
        <taxon>Actinomycetota</taxon>
        <taxon>Actinomycetes</taxon>
        <taxon>Pseudonocardiales</taxon>
        <taxon>Pseudonocardiaceae</taxon>
        <taxon>Amycolatopsis</taxon>
    </lineage>
</organism>
<gene>
    <name evidence="1" type="ORF">BS329_20810</name>
</gene>
<dbReference type="EMBL" id="MQUQ01000011">
    <property type="protein sequence ID" value="OLZ50067.1"/>
    <property type="molecule type" value="Genomic_DNA"/>
</dbReference>
<proteinExistence type="predicted"/>
<dbReference type="STRING" id="76021.BS329_20810"/>
<sequence>MIEASHAYNQSIAGVRHGILDLWQPEPDVAVVALEVEYRRHDGRTLRLPCRNIFRFREGLDLAPVFEQP</sequence>
<name>A0A1R0KQV8_9PSEU</name>
<dbReference type="RefSeq" id="WP_076162919.1">
    <property type="nucleotide sequence ID" value="NZ_JBEZVB010000014.1"/>
</dbReference>
<evidence type="ECO:0008006" key="3">
    <source>
        <dbReference type="Google" id="ProtNLM"/>
    </source>
</evidence>
<protein>
    <recommendedName>
        <fullName evidence="3">SnoaL-like domain-containing protein</fullName>
    </recommendedName>
</protein>